<organism evidence="8 9">
    <name type="scientific">Inquilinus ginsengisoli</name>
    <dbReference type="NCBI Taxonomy" id="363840"/>
    <lineage>
        <taxon>Bacteria</taxon>
        <taxon>Pseudomonadati</taxon>
        <taxon>Pseudomonadota</taxon>
        <taxon>Alphaproteobacteria</taxon>
        <taxon>Rhodospirillales</taxon>
        <taxon>Rhodospirillaceae</taxon>
        <taxon>Inquilinus</taxon>
    </lineage>
</organism>
<feature type="active site" description="Nucleophile" evidence="5">
    <location>
        <position position="47"/>
    </location>
</feature>
<dbReference type="Gene3D" id="3.30.2350.10">
    <property type="entry name" value="Pseudouridine synthase"/>
    <property type="match status" value="1"/>
</dbReference>
<evidence type="ECO:0000256" key="3">
    <source>
        <dbReference type="ARBA" id="ARBA00022694"/>
    </source>
</evidence>
<gene>
    <name evidence="5" type="primary">truB</name>
    <name evidence="8" type="ORF">E9232_006271</name>
</gene>
<evidence type="ECO:0000256" key="1">
    <source>
        <dbReference type="ARBA" id="ARBA00000385"/>
    </source>
</evidence>
<dbReference type="HAMAP" id="MF_01080">
    <property type="entry name" value="TruB_bact"/>
    <property type="match status" value="1"/>
</dbReference>
<dbReference type="InterPro" id="IPR002501">
    <property type="entry name" value="PsdUridine_synth_N"/>
</dbReference>
<sequence>MARKKRGRPVHGWVVVDKPVGVTSTQVVGRIRRLFDAEKAGHAGTLDPLASGILPIALGEATKTVSYAMDGEKTYRFTVRWGEARDTDDTEGKVTATSDVRPDPAAIAAIVPRFIGEISQVPPAYSAIKVDGERAYDLARSGETVELAARLIRIDDLRLAEIPDADHATFDVQSGKGAYMRGLARDIALALGTVGHIVALRRTRVGPFGLDASVPLAHIDALAEQSALDSILLPIATPLDDIPAVALTEAEAHRMRHGQPVALLRRSDRERIAALDLDPDNPDAIVLATCGNTPVALARIDGGEIRPVRILNL</sequence>
<dbReference type="RefSeq" id="WP_309800924.1">
    <property type="nucleotide sequence ID" value="NZ_JAVDPW010000013.1"/>
</dbReference>
<feature type="domain" description="Pseudouridine synthase II N-terminal" evidence="6">
    <location>
        <begin position="32"/>
        <end position="180"/>
    </location>
</feature>
<dbReference type="Proteomes" id="UP001262410">
    <property type="component" value="Unassembled WGS sequence"/>
</dbReference>
<accession>A0ABU1JYM2</accession>
<comment type="caution">
    <text evidence="8">The sequence shown here is derived from an EMBL/GenBank/DDBJ whole genome shotgun (WGS) entry which is preliminary data.</text>
</comment>
<evidence type="ECO:0000256" key="2">
    <source>
        <dbReference type="ARBA" id="ARBA00005642"/>
    </source>
</evidence>
<dbReference type="CDD" id="cd02573">
    <property type="entry name" value="PseudoU_synth_EcTruB"/>
    <property type="match status" value="1"/>
</dbReference>
<evidence type="ECO:0000256" key="4">
    <source>
        <dbReference type="ARBA" id="ARBA00023235"/>
    </source>
</evidence>
<dbReference type="InterPro" id="IPR020103">
    <property type="entry name" value="PsdUridine_synth_cat_dom_sf"/>
</dbReference>
<proteinExistence type="inferred from homology"/>
<evidence type="ECO:0000259" key="7">
    <source>
        <dbReference type="Pfam" id="PF16198"/>
    </source>
</evidence>
<evidence type="ECO:0000259" key="6">
    <source>
        <dbReference type="Pfam" id="PF01509"/>
    </source>
</evidence>
<protein>
    <recommendedName>
        <fullName evidence="5">tRNA pseudouridine synthase B</fullName>
        <ecNumber evidence="5">5.4.99.25</ecNumber>
    </recommendedName>
    <alternativeName>
        <fullName evidence="5">tRNA pseudouridine(55) synthase</fullName>
        <shortName evidence="5">Psi55 synthase</shortName>
    </alternativeName>
    <alternativeName>
        <fullName evidence="5">tRNA pseudouridylate synthase</fullName>
    </alternativeName>
    <alternativeName>
        <fullName evidence="5">tRNA-uridine isomerase</fullName>
    </alternativeName>
</protein>
<reference evidence="8 9" key="1">
    <citation type="submission" date="2023-07" db="EMBL/GenBank/DDBJ databases">
        <title>Sorghum-associated microbial communities from plants grown in Nebraska, USA.</title>
        <authorList>
            <person name="Schachtman D."/>
        </authorList>
    </citation>
    <scope>NUCLEOTIDE SEQUENCE [LARGE SCALE GENOMIC DNA]</scope>
    <source>
        <strain evidence="8 9">584</strain>
    </source>
</reference>
<dbReference type="Pfam" id="PF16198">
    <property type="entry name" value="TruB_C_2"/>
    <property type="match status" value="1"/>
</dbReference>
<dbReference type="InterPro" id="IPR032819">
    <property type="entry name" value="TruB_C"/>
</dbReference>
<dbReference type="Pfam" id="PF01509">
    <property type="entry name" value="TruB_N"/>
    <property type="match status" value="1"/>
</dbReference>
<dbReference type="EC" id="5.4.99.25" evidence="5"/>
<feature type="domain" description="tRNA pseudouridylate synthase B C-terminal" evidence="7">
    <location>
        <begin position="181"/>
        <end position="239"/>
    </location>
</feature>
<evidence type="ECO:0000313" key="8">
    <source>
        <dbReference type="EMBL" id="MDR6293720.1"/>
    </source>
</evidence>
<comment type="similarity">
    <text evidence="2 5">Belongs to the pseudouridine synthase TruB family. Type 1 subfamily.</text>
</comment>
<dbReference type="EMBL" id="JAVDPW010000013">
    <property type="protein sequence ID" value="MDR6293720.1"/>
    <property type="molecule type" value="Genomic_DNA"/>
</dbReference>
<dbReference type="InterPro" id="IPR014780">
    <property type="entry name" value="tRNA_psdUridine_synth_TruB"/>
</dbReference>
<dbReference type="NCBIfam" id="TIGR00431">
    <property type="entry name" value="TruB"/>
    <property type="match status" value="1"/>
</dbReference>
<dbReference type="GO" id="GO:0160148">
    <property type="term" value="F:tRNA pseudouridine(55) synthase activity"/>
    <property type="evidence" value="ECO:0007669"/>
    <property type="project" value="UniProtKB-EC"/>
</dbReference>
<evidence type="ECO:0000256" key="5">
    <source>
        <dbReference type="HAMAP-Rule" id="MF_01080"/>
    </source>
</evidence>
<comment type="catalytic activity">
    <reaction evidence="1 5">
        <text>uridine(55) in tRNA = pseudouridine(55) in tRNA</text>
        <dbReference type="Rhea" id="RHEA:42532"/>
        <dbReference type="Rhea" id="RHEA-COMP:10101"/>
        <dbReference type="Rhea" id="RHEA-COMP:10102"/>
        <dbReference type="ChEBI" id="CHEBI:65314"/>
        <dbReference type="ChEBI" id="CHEBI:65315"/>
        <dbReference type="EC" id="5.4.99.25"/>
    </reaction>
</comment>
<name>A0ABU1JYM2_9PROT</name>
<comment type="function">
    <text evidence="5">Responsible for synthesis of pseudouridine from uracil-55 in the psi GC loop of transfer RNAs.</text>
</comment>
<dbReference type="PANTHER" id="PTHR13767">
    <property type="entry name" value="TRNA-PSEUDOURIDINE SYNTHASE"/>
    <property type="match status" value="1"/>
</dbReference>
<keyword evidence="4 5" id="KW-0413">Isomerase</keyword>
<evidence type="ECO:0000313" key="9">
    <source>
        <dbReference type="Proteomes" id="UP001262410"/>
    </source>
</evidence>
<dbReference type="SUPFAM" id="SSF55120">
    <property type="entry name" value="Pseudouridine synthase"/>
    <property type="match status" value="1"/>
</dbReference>
<keyword evidence="9" id="KW-1185">Reference proteome</keyword>
<keyword evidence="3 5" id="KW-0819">tRNA processing</keyword>
<dbReference type="PANTHER" id="PTHR13767:SF2">
    <property type="entry name" value="PSEUDOURIDYLATE SYNTHASE TRUB1"/>
    <property type="match status" value="1"/>
</dbReference>